<dbReference type="EMBL" id="JBBPBN010000018">
    <property type="protein sequence ID" value="KAK9018790.1"/>
    <property type="molecule type" value="Genomic_DNA"/>
</dbReference>
<gene>
    <name evidence="1" type="ORF">V6N11_033837</name>
</gene>
<proteinExistence type="predicted"/>
<accession>A0ABR2S0M0</accession>
<dbReference type="Proteomes" id="UP001396334">
    <property type="component" value="Unassembled WGS sequence"/>
</dbReference>
<comment type="caution">
    <text evidence="1">The sequence shown here is derived from an EMBL/GenBank/DDBJ whole genome shotgun (WGS) entry which is preliminary data.</text>
</comment>
<evidence type="ECO:0000313" key="1">
    <source>
        <dbReference type="EMBL" id="KAK9018790.1"/>
    </source>
</evidence>
<evidence type="ECO:0000313" key="2">
    <source>
        <dbReference type="Proteomes" id="UP001396334"/>
    </source>
</evidence>
<protein>
    <submittedName>
        <fullName evidence="1">Uncharacterized protein</fullName>
    </submittedName>
</protein>
<name>A0ABR2S0M0_9ROSI</name>
<organism evidence="1 2">
    <name type="scientific">Hibiscus sabdariffa</name>
    <name type="common">roselle</name>
    <dbReference type="NCBI Taxonomy" id="183260"/>
    <lineage>
        <taxon>Eukaryota</taxon>
        <taxon>Viridiplantae</taxon>
        <taxon>Streptophyta</taxon>
        <taxon>Embryophyta</taxon>
        <taxon>Tracheophyta</taxon>
        <taxon>Spermatophyta</taxon>
        <taxon>Magnoliopsida</taxon>
        <taxon>eudicotyledons</taxon>
        <taxon>Gunneridae</taxon>
        <taxon>Pentapetalae</taxon>
        <taxon>rosids</taxon>
        <taxon>malvids</taxon>
        <taxon>Malvales</taxon>
        <taxon>Malvaceae</taxon>
        <taxon>Malvoideae</taxon>
        <taxon>Hibiscus</taxon>
    </lineage>
</organism>
<sequence length="90" mass="10293">MKQNGSFKMPFYQPWKALQPTTSTILLAFSLRNRVPSPNMLDAMDYSMLNSFLADNQCNTIGYESSYFDFRNIEQTLASSNGSRLLQKLP</sequence>
<reference evidence="1 2" key="1">
    <citation type="journal article" date="2024" name="G3 (Bethesda)">
        <title>Genome assembly of Hibiscus sabdariffa L. provides insights into metabolisms of medicinal natural products.</title>
        <authorList>
            <person name="Kim T."/>
        </authorList>
    </citation>
    <scope>NUCLEOTIDE SEQUENCE [LARGE SCALE GENOMIC DNA]</scope>
    <source>
        <strain evidence="1">TK-2024</strain>
        <tissue evidence="1">Old leaves</tissue>
    </source>
</reference>
<keyword evidence="2" id="KW-1185">Reference proteome</keyword>